<gene>
    <name evidence="1" type="ORF">GA0070622_3454</name>
</gene>
<keyword evidence="2" id="KW-1185">Reference proteome</keyword>
<dbReference type="RefSeq" id="WP_091574223.1">
    <property type="nucleotide sequence ID" value="NZ_FLRH01000003.1"/>
</dbReference>
<accession>A0A1A9BBA0</accession>
<dbReference type="STRING" id="946078.GA0070622_3454"/>
<protein>
    <submittedName>
        <fullName evidence="1">Uncharacterized protein</fullName>
    </submittedName>
</protein>
<evidence type="ECO:0000313" key="1">
    <source>
        <dbReference type="EMBL" id="SBT66433.1"/>
    </source>
</evidence>
<dbReference type="AlphaFoldDB" id="A0A1A9BBA0"/>
<dbReference type="Proteomes" id="UP000199558">
    <property type="component" value="Unassembled WGS sequence"/>
</dbReference>
<proteinExistence type="predicted"/>
<dbReference type="EMBL" id="FLRH01000003">
    <property type="protein sequence ID" value="SBT66433.1"/>
    <property type="molecule type" value="Genomic_DNA"/>
</dbReference>
<name>A0A1A9BBA0_9ACTN</name>
<evidence type="ECO:0000313" key="2">
    <source>
        <dbReference type="Proteomes" id="UP000199558"/>
    </source>
</evidence>
<sequence>MEHTARLITRSCTTGWADWIHGELWLLPHLLVRRRLSLRETRAHANGRTVPHPLPEVPASTLDLAAVVAAHPSNKVLALDDVTGARLHRGVLSDRLALTMRDGGRHKLLWLRVDPACEVLGAVLAESLGDRLRRD</sequence>
<dbReference type="OrthoDB" id="5196091at2"/>
<organism evidence="1 2">
    <name type="scientific">Micromonospora sediminicola</name>
    <dbReference type="NCBI Taxonomy" id="946078"/>
    <lineage>
        <taxon>Bacteria</taxon>
        <taxon>Bacillati</taxon>
        <taxon>Actinomycetota</taxon>
        <taxon>Actinomycetes</taxon>
        <taxon>Micromonosporales</taxon>
        <taxon>Micromonosporaceae</taxon>
        <taxon>Micromonospora</taxon>
    </lineage>
</organism>
<reference evidence="2" key="1">
    <citation type="submission" date="2016-06" db="EMBL/GenBank/DDBJ databases">
        <authorList>
            <person name="Varghese N."/>
            <person name="Submissions Spin"/>
        </authorList>
    </citation>
    <scope>NUCLEOTIDE SEQUENCE [LARGE SCALE GENOMIC DNA]</scope>
    <source>
        <strain evidence="2">DSM 45794</strain>
    </source>
</reference>